<evidence type="ECO:0000313" key="3">
    <source>
        <dbReference type="EMBL" id="HIU20889.1"/>
    </source>
</evidence>
<comment type="similarity">
    <text evidence="2">Belongs to the UPF0291 family.</text>
</comment>
<dbReference type="HAMAP" id="MF_01103">
    <property type="entry name" value="UPF0291"/>
    <property type="match status" value="1"/>
</dbReference>
<dbReference type="GO" id="GO:0005737">
    <property type="term" value="C:cytoplasm"/>
    <property type="evidence" value="ECO:0007669"/>
    <property type="project" value="UniProtKB-SubCell"/>
</dbReference>
<accession>A0A9D1L0X5</accession>
<dbReference type="PANTHER" id="PTHR37300">
    <property type="entry name" value="UPF0291 PROTEIN CBO2609/CLC_2481"/>
    <property type="match status" value="1"/>
</dbReference>
<protein>
    <recommendedName>
        <fullName evidence="2">UPF0291 protein IAD51_01415</fullName>
    </recommendedName>
</protein>
<dbReference type="InterPro" id="IPR009242">
    <property type="entry name" value="DUF896"/>
</dbReference>
<dbReference type="AlphaFoldDB" id="A0A9D1L0X5"/>
<dbReference type="EMBL" id="DVMN01000026">
    <property type="protein sequence ID" value="HIU20889.1"/>
    <property type="molecule type" value="Genomic_DNA"/>
</dbReference>
<dbReference type="SUPFAM" id="SSF158221">
    <property type="entry name" value="YnzC-like"/>
    <property type="match status" value="1"/>
</dbReference>
<reference evidence="3" key="2">
    <citation type="journal article" date="2021" name="PeerJ">
        <title>Extensive microbial diversity within the chicken gut microbiome revealed by metagenomics and culture.</title>
        <authorList>
            <person name="Gilroy R."/>
            <person name="Ravi A."/>
            <person name="Getino M."/>
            <person name="Pursley I."/>
            <person name="Horton D.L."/>
            <person name="Alikhan N.F."/>
            <person name="Baker D."/>
            <person name="Gharbi K."/>
            <person name="Hall N."/>
            <person name="Watson M."/>
            <person name="Adriaenssens E.M."/>
            <person name="Foster-Nyarko E."/>
            <person name="Jarju S."/>
            <person name="Secka A."/>
            <person name="Antonio M."/>
            <person name="Oren A."/>
            <person name="Chaudhuri R.R."/>
            <person name="La Ragione R."/>
            <person name="Hildebrand F."/>
            <person name="Pallen M.J."/>
        </authorList>
    </citation>
    <scope>NUCLEOTIDE SEQUENCE</scope>
    <source>
        <strain evidence="3">1063</strain>
    </source>
</reference>
<dbReference type="PANTHER" id="PTHR37300:SF1">
    <property type="entry name" value="UPF0291 PROTEIN YNZC"/>
    <property type="match status" value="1"/>
</dbReference>
<keyword evidence="1 2" id="KW-0963">Cytoplasm</keyword>
<evidence type="ECO:0000256" key="2">
    <source>
        <dbReference type="HAMAP-Rule" id="MF_01103"/>
    </source>
</evidence>
<evidence type="ECO:0000256" key="1">
    <source>
        <dbReference type="ARBA" id="ARBA00022490"/>
    </source>
</evidence>
<dbReference type="Pfam" id="PF05979">
    <property type="entry name" value="DUF896"/>
    <property type="match status" value="1"/>
</dbReference>
<dbReference type="Gene3D" id="1.10.287.540">
    <property type="entry name" value="Helix hairpin bin"/>
    <property type="match status" value="1"/>
</dbReference>
<comment type="subcellular location">
    <subcellularLocation>
        <location evidence="2">Cytoplasm</location>
    </subcellularLocation>
</comment>
<dbReference type="Proteomes" id="UP000824088">
    <property type="component" value="Unassembled WGS sequence"/>
</dbReference>
<gene>
    <name evidence="3" type="ORF">IAD51_01415</name>
</gene>
<name>A0A9D1L0X5_9FIRM</name>
<evidence type="ECO:0000313" key="4">
    <source>
        <dbReference type="Proteomes" id="UP000824088"/>
    </source>
</evidence>
<organism evidence="3 4">
    <name type="scientific">Candidatus Limadaptatus stercorigallinarum</name>
    <dbReference type="NCBI Taxonomy" id="2840845"/>
    <lineage>
        <taxon>Bacteria</taxon>
        <taxon>Bacillati</taxon>
        <taxon>Bacillota</taxon>
        <taxon>Clostridia</taxon>
        <taxon>Eubacteriales</taxon>
        <taxon>Candidatus Limadaptatus</taxon>
    </lineage>
</organism>
<proteinExistence type="inferred from homology"/>
<comment type="caution">
    <text evidence="3">The sequence shown here is derived from an EMBL/GenBank/DDBJ whole genome shotgun (WGS) entry which is preliminary data.</text>
</comment>
<reference evidence="3" key="1">
    <citation type="submission" date="2020-10" db="EMBL/GenBank/DDBJ databases">
        <authorList>
            <person name="Gilroy R."/>
        </authorList>
    </citation>
    <scope>NUCLEOTIDE SEQUENCE</scope>
    <source>
        <strain evidence="3">1063</strain>
    </source>
</reference>
<sequence length="73" mass="8180">MAIDIARINELARKAKTEGLTEEEKAEQAKLRRAYIDSVVGNLRAQLDNTYVKKESGEVVRLSAREADDSDTE</sequence>